<dbReference type="Proteomes" id="UP001139409">
    <property type="component" value="Unassembled WGS sequence"/>
</dbReference>
<sequence>MKQPFKWTILAIILIILAFSGLLLGSVHIPAAEILSIFLNSEPVSGAHSHIILDLRLPRIITAILAGAALSVSGMLMQTLFRNPLAGPFVLGISSGASLGVAFLILAGSGLSIAFIISGWAQAIAAASGAVAVLLLTLTIAMRIRDVMSLLIIGLMFGSLTGAIVSLLQFFSTGEEIQLFLMWTFGSLGGLDYNELKVLVIFVVAGLSLAFIMIKPLNAFLLGERYAESMGIPIARIRIIVILSTGLLAGAVTAFCGPIAFIGLAIPHFTRLFFKTSSHQILIPGCMFIGSIAMLLCDLLAQLPGSQYVLPINAVTSLIGSPVVIWLVLKRGNLSKAF</sequence>
<feature type="transmembrane region" description="Helical" evidence="8">
    <location>
        <begin position="113"/>
        <end position="138"/>
    </location>
</feature>
<comment type="caution">
    <text evidence="9">The sequence shown here is derived from an EMBL/GenBank/DDBJ whole genome shotgun (WGS) entry which is preliminary data.</text>
</comment>
<feature type="transmembrane region" description="Helical" evidence="8">
    <location>
        <begin position="89"/>
        <end position="107"/>
    </location>
</feature>
<dbReference type="PANTHER" id="PTHR30472:SF41">
    <property type="entry name" value="TRANSPORT SYSTEM PERMEASE PROTEIN"/>
    <property type="match status" value="1"/>
</dbReference>
<name>A0A9X1KYZ6_9BACT</name>
<evidence type="ECO:0000256" key="8">
    <source>
        <dbReference type="SAM" id="Phobius"/>
    </source>
</evidence>
<dbReference type="GO" id="GO:0022857">
    <property type="term" value="F:transmembrane transporter activity"/>
    <property type="evidence" value="ECO:0007669"/>
    <property type="project" value="InterPro"/>
</dbReference>
<evidence type="ECO:0000256" key="2">
    <source>
        <dbReference type="ARBA" id="ARBA00007935"/>
    </source>
</evidence>
<keyword evidence="3" id="KW-0813">Transport</keyword>
<proteinExistence type="inferred from homology"/>
<evidence type="ECO:0000313" key="9">
    <source>
        <dbReference type="EMBL" id="MCA6074131.1"/>
    </source>
</evidence>
<organism evidence="9 10">
    <name type="scientific">Fulvivirga sedimenti</name>
    <dbReference type="NCBI Taxonomy" id="2879465"/>
    <lineage>
        <taxon>Bacteria</taxon>
        <taxon>Pseudomonadati</taxon>
        <taxon>Bacteroidota</taxon>
        <taxon>Cytophagia</taxon>
        <taxon>Cytophagales</taxon>
        <taxon>Fulvivirgaceae</taxon>
        <taxon>Fulvivirga</taxon>
    </lineage>
</organism>
<keyword evidence="6 8" id="KW-1133">Transmembrane helix</keyword>
<dbReference type="InterPro" id="IPR000522">
    <property type="entry name" value="ABC_transptr_permease_BtuC"/>
</dbReference>
<accession>A0A9X1KYZ6</accession>
<dbReference type="CDD" id="cd06550">
    <property type="entry name" value="TM_ABC_iron-siderophores_like"/>
    <property type="match status" value="1"/>
</dbReference>
<feature type="transmembrane region" description="Helical" evidence="8">
    <location>
        <begin position="281"/>
        <end position="301"/>
    </location>
</feature>
<dbReference type="GO" id="GO:0005886">
    <property type="term" value="C:plasma membrane"/>
    <property type="evidence" value="ECO:0007669"/>
    <property type="project" value="UniProtKB-SubCell"/>
</dbReference>
<feature type="transmembrane region" description="Helical" evidence="8">
    <location>
        <begin position="239"/>
        <end position="269"/>
    </location>
</feature>
<evidence type="ECO:0000256" key="1">
    <source>
        <dbReference type="ARBA" id="ARBA00004651"/>
    </source>
</evidence>
<evidence type="ECO:0000256" key="4">
    <source>
        <dbReference type="ARBA" id="ARBA00022475"/>
    </source>
</evidence>
<feature type="transmembrane region" description="Helical" evidence="8">
    <location>
        <begin position="150"/>
        <end position="171"/>
    </location>
</feature>
<dbReference type="PANTHER" id="PTHR30472">
    <property type="entry name" value="FERRIC ENTEROBACTIN TRANSPORT SYSTEM PERMEASE PROTEIN"/>
    <property type="match status" value="1"/>
</dbReference>
<dbReference type="EMBL" id="JAIXNE010000001">
    <property type="protein sequence ID" value="MCA6074131.1"/>
    <property type="molecule type" value="Genomic_DNA"/>
</dbReference>
<feature type="transmembrane region" description="Helical" evidence="8">
    <location>
        <begin position="308"/>
        <end position="329"/>
    </location>
</feature>
<dbReference type="InterPro" id="IPR037294">
    <property type="entry name" value="ABC_BtuC-like"/>
</dbReference>
<feature type="transmembrane region" description="Helical" evidence="8">
    <location>
        <begin position="56"/>
        <end position="77"/>
    </location>
</feature>
<evidence type="ECO:0000256" key="5">
    <source>
        <dbReference type="ARBA" id="ARBA00022692"/>
    </source>
</evidence>
<keyword evidence="10" id="KW-1185">Reference proteome</keyword>
<evidence type="ECO:0000313" key="10">
    <source>
        <dbReference type="Proteomes" id="UP001139409"/>
    </source>
</evidence>
<dbReference type="GO" id="GO:0033214">
    <property type="term" value="P:siderophore-iron import into cell"/>
    <property type="evidence" value="ECO:0007669"/>
    <property type="project" value="TreeGrafter"/>
</dbReference>
<comment type="subcellular location">
    <subcellularLocation>
        <location evidence="1">Cell membrane</location>
        <topology evidence="1">Multi-pass membrane protein</topology>
    </subcellularLocation>
</comment>
<dbReference type="RefSeq" id="WP_225697233.1">
    <property type="nucleotide sequence ID" value="NZ_JAIXNE010000001.1"/>
</dbReference>
<evidence type="ECO:0000256" key="3">
    <source>
        <dbReference type="ARBA" id="ARBA00022448"/>
    </source>
</evidence>
<keyword evidence="4" id="KW-1003">Cell membrane</keyword>
<evidence type="ECO:0000256" key="6">
    <source>
        <dbReference type="ARBA" id="ARBA00022989"/>
    </source>
</evidence>
<keyword evidence="7 8" id="KW-0472">Membrane</keyword>
<comment type="similarity">
    <text evidence="2">Belongs to the binding-protein-dependent transport system permease family. FecCD subfamily.</text>
</comment>
<protein>
    <submittedName>
        <fullName evidence="9">Iron ABC transporter permease</fullName>
    </submittedName>
</protein>
<gene>
    <name evidence="9" type="ORF">LDX50_04590</name>
</gene>
<dbReference type="Pfam" id="PF01032">
    <property type="entry name" value="FecCD"/>
    <property type="match status" value="1"/>
</dbReference>
<dbReference type="AlphaFoldDB" id="A0A9X1KYZ6"/>
<dbReference type="Gene3D" id="1.10.3470.10">
    <property type="entry name" value="ABC transporter involved in vitamin B12 uptake, BtuC"/>
    <property type="match status" value="1"/>
</dbReference>
<reference evidence="9" key="1">
    <citation type="submission" date="2021-09" db="EMBL/GenBank/DDBJ databases">
        <title>Fulvivirga sp. isolated from coastal sediment.</title>
        <authorList>
            <person name="Yu H."/>
        </authorList>
    </citation>
    <scope>NUCLEOTIDE SEQUENCE</scope>
    <source>
        <strain evidence="9">1062</strain>
    </source>
</reference>
<keyword evidence="5 8" id="KW-0812">Transmembrane</keyword>
<feature type="transmembrane region" description="Helical" evidence="8">
    <location>
        <begin position="198"/>
        <end position="218"/>
    </location>
</feature>
<evidence type="ECO:0000256" key="7">
    <source>
        <dbReference type="ARBA" id="ARBA00023136"/>
    </source>
</evidence>
<dbReference type="SUPFAM" id="SSF81345">
    <property type="entry name" value="ABC transporter involved in vitamin B12 uptake, BtuC"/>
    <property type="match status" value="1"/>
</dbReference>